<accession>A0A8J7WBR2</accession>
<evidence type="ECO:0000313" key="1">
    <source>
        <dbReference type="EMBL" id="MBS0122781.1"/>
    </source>
</evidence>
<dbReference type="EMBL" id="JAGTUU010000001">
    <property type="protein sequence ID" value="MBS0122781.1"/>
    <property type="molecule type" value="Genomic_DNA"/>
</dbReference>
<gene>
    <name evidence="1" type="ORF">KB874_01435</name>
</gene>
<name>A0A8J7WBR2_9RHOB</name>
<evidence type="ECO:0000313" key="2">
    <source>
        <dbReference type="Proteomes" id="UP000681356"/>
    </source>
</evidence>
<organism evidence="1 2">
    <name type="scientific">Thetidibacter halocola</name>
    <dbReference type="NCBI Taxonomy" id="2827239"/>
    <lineage>
        <taxon>Bacteria</taxon>
        <taxon>Pseudomonadati</taxon>
        <taxon>Pseudomonadota</taxon>
        <taxon>Alphaproteobacteria</taxon>
        <taxon>Rhodobacterales</taxon>
        <taxon>Roseobacteraceae</taxon>
        <taxon>Thetidibacter</taxon>
    </lineage>
</organism>
<reference evidence="1" key="1">
    <citation type="submission" date="2021-04" db="EMBL/GenBank/DDBJ databases">
        <authorList>
            <person name="Yoon J."/>
        </authorList>
    </citation>
    <scope>NUCLEOTIDE SEQUENCE</scope>
    <source>
        <strain evidence="1">KMU-90</strain>
    </source>
</reference>
<dbReference type="InterPro" id="IPR003772">
    <property type="entry name" value="YceD"/>
</dbReference>
<proteinExistence type="predicted"/>
<comment type="caution">
    <text evidence="1">The sequence shown here is derived from an EMBL/GenBank/DDBJ whole genome shotgun (WGS) entry which is preliminary data.</text>
</comment>
<protein>
    <submittedName>
        <fullName evidence="1">DUF177 domain-containing protein</fullName>
    </submittedName>
</protein>
<dbReference type="Pfam" id="PF02620">
    <property type="entry name" value="YceD"/>
    <property type="match status" value="1"/>
</dbReference>
<dbReference type="AlphaFoldDB" id="A0A8J7WBR2"/>
<sequence length="188" mass="20299">MTEERQDATRLRVESLRQSGPTPFALLPDAPARTALAESLGAQAIRKLRFEGRLEPRGRDGWHLKATLGATVVQPCVVTLEPVTTRIDTEVERLYVPADRLAREAGSETEMDDEDDILEPLGPVIDLAAVMAESLALALPAYPRKEGADLGAARFAEDGVTPLSDEAVRPFAGLAGLREQLGKDDDEG</sequence>
<dbReference type="RefSeq" id="WP_212534754.1">
    <property type="nucleotide sequence ID" value="NZ_JAGTUU010000001.1"/>
</dbReference>
<keyword evidence="2" id="KW-1185">Reference proteome</keyword>
<dbReference type="Proteomes" id="UP000681356">
    <property type="component" value="Unassembled WGS sequence"/>
</dbReference>